<comment type="caution">
    <text evidence="4">The sequence shown here is derived from an EMBL/GenBank/DDBJ whole genome shotgun (WGS) entry which is preliminary data.</text>
</comment>
<evidence type="ECO:0000313" key="5">
    <source>
        <dbReference type="Proteomes" id="UP000315103"/>
    </source>
</evidence>
<dbReference type="AlphaFoldDB" id="A0A558AX85"/>
<keyword evidence="1 4" id="KW-0808">Transferase</keyword>
<dbReference type="Gene3D" id="3.40.630.30">
    <property type="match status" value="1"/>
</dbReference>
<dbReference type="PROSITE" id="PS51186">
    <property type="entry name" value="GNAT"/>
    <property type="match status" value="1"/>
</dbReference>
<evidence type="ECO:0000259" key="3">
    <source>
        <dbReference type="PROSITE" id="PS51186"/>
    </source>
</evidence>
<keyword evidence="2" id="KW-0012">Acyltransferase</keyword>
<evidence type="ECO:0000256" key="1">
    <source>
        <dbReference type="ARBA" id="ARBA00022679"/>
    </source>
</evidence>
<dbReference type="PANTHER" id="PTHR43877">
    <property type="entry name" value="AMINOALKYLPHOSPHONATE N-ACETYLTRANSFERASE-RELATED-RELATED"/>
    <property type="match status" value="1"/>
</dbReference>
<dbReference type="CDD" id="cd04301">
    <property type="entry name" value="NAT_SF"/>
    <property type="match status" value="1"/>
</dbReference>
<dbReference type="GO" id="GO:0016747">
    <property type="term" value="F:acyltransferase activity, transferring groups other than amino-acyl groups"/>
    <property type="evidence" value="ECO:0007669"/>
    <property type="project" value="InterPro"/>
</dbReference>
<dbReference type="OrthoDB" id="9796171at2"/>
<gene>
    <name evidence="4" type="ORF">FO441_00855</name>
</gene>
<dbReference type="SUPFAM" id="SSF55729">
    <property type="entry name" value="Acyl-CoA N-acyltransferases (Nat)"/>
    <property type="match status" value="1"/>
</dbReference>
<feature type="domain" description="N-acetyltransferase" evidence="3">
    <location>
        <begin position="1"/>
        <end position="141"/>
    </location>
</feature>
<accession>A0A558AX85</accession>
<dbReference type="Pfam" id="PF13673">
    <property type="entry name" value="Acetyltransf_10"/>
    <property type="match status" value="1"/>
</dbReference>
<keyword evidence="5" id="KW-1185">Reference proteome</keyword>
<dbReference type="RefSeq" id="WP_145284430.1">
    <property type="nucleotide sequence ID" value="NZ_VMSJ01000001.1"/>
</dbReference>
<reference evidence="4 5" key="1">
    <citation type="submission" date="2019-07" db="EMBL/GenBank/DDBJ databases">
        <title>Salinicoccus cyprini sp. nov., isolated from gastro-intestinal tract of mirror carp, Cyprinus carpio var. specularis, collected from Gobind Sagar Reservoir, Himachal Pradesh, India.</title>
        <authorList>
            <person name="Talwar C."/>
            <person name="Singh A.K."/>
            <person name="Lal R."/>
            <person name="Negi R.K."/>
        </authorList>
    </citation>
    <scope>NUCLEOTIDE SEQUENCE [LARGE SCALE GENOMIC DNA]</scope>
    <source>
        <strain evidence="4 5">CT19</strain>
    </source>
</reference>
<dbReference type="InterPro" id="IPR000182">
    <property type="entry name" value="GNAT_dom"/>
</dbReference>
<sequence>MEIKVADNNILYNQCLAIRKRVFVEEQNVPMDREVDEYEDVATHILLIEEEPVGTVRYRPADDKMIKVERMAVLPEARGRRLGRELMAYVHSHASENGYTRARLGAQVHAIDFYRKLGYTVSSDEFMDAGIPHVYMERDLTE</sequence>
<evidence type="ECO:0000256" key="2">
    <source>
        <dbReference type="ARBA" id="ARBA00023315"/>
    </source>
</evidence>
<dbReference type="Proteomes" id="UP000315103">
    <property type="component" value="Unassembled WGS sequence"/>
</dbReference>
<dbReference type="InterPro" id="IPR016181">
    <property type="entry name" value="Acyl_CoA_acyltransferase"/>
</dbReference>
<dbReference type="InterPro" id="IPR050832">
    <property type="entry name" value="Bact_Acetyltransf"/>
</dbReference>
<name>A0A558AX85_9STAP</name>
<evidence type="ECO:0000313" key="4">
    <source>
        <dbReference type="EMBL" id="TVT28861.1"/>
    </source>
</evidence>
<dbReference type="PANTHER" id="PTHR43877:SF2">
    <property type="entry name" value="AMINOALKYLPHOSPHONATE N-ACETYLTRANSFERASE-RELATED"/>
    <property type="match status" value="1"/>
</dbReference>
<organism evidence="4 5">
    <name type="scientific">Salinicoccus cyprini</name>
    <dbReference type="NCBI Taxonomy" id="2493691"/>
    <lineage>
        <taxon>Bacteria</taxon>
        <taxon>Bacillati</taxon>
        <taxon>Bacillota</taxon>
        <taxon>Bacilli</taxon>
        <taxon>Bacillales</taxon>
        <taxon>Staphylococcaceae</taxon>
        <taxon>Salinicoccus</taxon>
    </lineage>
</organism>
<proteinExistence type="predicted"/>
<protein>
    <submittedName>
        <fullName evidence="4">GNAT family N-acetyltransferase</fullName>
    </submittedName>
</protein>
<dbReference type="EMBL" id="VMSJ01000001">
    <property type="protein sequence ID" value="TVT28861.1"/>
    <property type="molecule type" value="Genomic_DNA"/>
</dbReference>